<organism evidence="1 2">
    <name type="scientific">Centaurea solstitialis</name>
    <name type="common">yellow star-thistle</name>
    <dbReference type="NCBI Taxonomy" id="347529"/>
    <lineage>
        <taxon>Eukaryota</taxon>
        <taxon>Viridiplantae</taxon>
        <taxon>Streptophyta</taxon>
        <taxon>Embryophyta</taxon>
        <taxon>Tracheophyta</taxon>
        <taxon>Spermatophyta</taxon>
        <taxon>Magnoliopsida</taxon>
        <taxon>eudicotyledons</taxon>
        <taxon>Gunneridae</taxon>
        <taxon>Pentapetalae</taxon>
        <taxon>asterids</taxon>
        <taxon>campanulids</taxon>
        <taxon>Asterales</taxon>
        <taxon>Asteraceae</taxon>
        <taxon>Carduoideae</taxon>
        <taxon>Cardueae</taxon>
        <taxon>Centaureinae</taxon>
        <taxon>Centaurea</taxon>
    </lineage>
</organism>
<dbReference type="Proteomes" id="UP001172457">
    <property type="component" value="Chromosome 5"/>
</dbReference>
<reference evidence="1" key="1">
    <citation type="submission" date="2023-03" db="EMBL/GenBank/DDBJ databases">
        <title>Chromosome-scale reference genome and RAD-based genetic map of yellow starthistle (Centaurea solstitialis) reveal putative structural variation and QTLs associated with invader traits.</title>
        <authorList>
            <person name="Reatini B."/>
            <person name="Cang F.A."/>
            <person name="Jiang Q."/>
            <person name="Mckibben M.T.W."/>
            <person name="Barker M.S."/>
            <person name="Rieseberg L.H."/>
            <person name="Dlugosch K.M."/>
        </authorList>
    </citation>
    <scope>NUCLEOTIDE SEQUENCE</scope>
    <source>
        <strain evidence="1">CAN-66</strain>
        <tissue evidence="1">Leaf</tissue>
    </source>
</reference>
<dbReference type="AlphaFoldDB" id="A0AA38WG58"/>
<protein>
    <submittedName>
        <fullName evidence="1">Uncharacterized protein</fullName>
    </submittedName>
</protein>
<comment type="caution">
    <text evidence="1">The sequence shown here is derived from an EMBL/GenBank/DDBJ whole genome shotgun (WGS) entry which is preliminary data.</text>
</comment>
<accession>A0AA38WG58</accession>
<proteinExistence type="predicted"/>
<name>A0AA38WG58_9ASTR</name>
<evidence type="ECO:0000313" key="2">
    <source>
        <dbReference type="Proteomes" id="UP001172457"/>
    </source>
</evidence>
<evidence type="ECO:0000313" key="1">
    <source>
        <dbReference type="EMBL" id="KAJ9547176.1"/>
    </source>
</evidence>
<gene>
    <name evidence="1" type="ORF">OSB04_019719</name>
</gene>
<sequence length="135" mass="15222">MASTVSNTNNLSLRSILEKDKLSGPNFLNWERNLMIVLKHERKWYVLEEPLGEASPANASAAVRNAHKKHSDDLLDVGCLMLATMSPDLQTMLMNTNAYDMICQLLGFVKPRTKLVRVTVQEKQTVNPKLQTKLV</sequence>
<dbReference type="EMBL" id="JARYMX010000005">
    <property type="protein sequence ID" value="KAJ9547176.1"/>
    <property type="molecule type" value="Genomic_DNA"/>
</dbReference>
<keyword evidence="2" id="KW-1185">Reference proteome</keyword>